<sequence length="249" mass="27247">MLNEMNHLIYRFLPVLALAFLASCDSGSIEEIAPDSEQGRVIKIEGNIAGLKSWPLDYDVAVAGFSSKANSTAAPYAEISKVVTTDAKGNMSLVLSGLSSDIDVIQICVLNRLRQRVMKFVSKDISNATGHDTIRLHVDKVDASMFNAIQVGIFNGVCSSCHNASKPAGGLDLTDGHSYASLMNHESVKVPQMKRVTPGDKDNSLLYQVLNSDISRSWKQDHTDMGNKERTEKYILQLINDWIASGETQ</sequence>
<comment type="caution">
    <text evidence="1">The sequence shown here is derived from an EMBL/GenBank/DDBJ whole genome shotgun (WGS) entry which is preliminary data.</text>
</comment>
<evidence type="ECO:0000313" key="2">
    <source>
        <dbReference type="Proteomes" id="UP000003160"/>
    </source>
</evidence>
<keyword evidence="2" id="KW-1185">Reference proteome</keyword>
<organism evidence="1 2">
    <name type="scientific">Hallella bergensis DSM 17361</name>
    <dbReference type="NCBI Taxonomy" id="585502"/>
    <lineage>
        <taxon>Bacteria</taxon>
        <taxon>Pseudomonadati</taxon>
        <taxon>Bacteroidota</taxon>
        <taxon>Bacteroidia</taxon>
        <taxon>Bacteroidales</taxon>
        <taxon>Prevotellaceae</taxon>
        <taxon>Hallella</taxon>
    </lineage>
</organism>
<proteinExistence type="predicted"/>
<dbReference type="HOGENOM" id="CLU_1179317_0_0_10"/>
<dbReference type="EMBL" id="ACKS01000024">
    <property type="protein sequence ID" value="EFA45054.1"/>
    <property type="molecule type" value="Genomic_DNA"/>
</dbReference>
<dbReference type="eggNOG" id="ENOG50320I7">
    <property type="taxonomic scope" value="Bacteria"/>
</dbReference>
<dbReference type="Proteomes" id="UP000003160">
    <property type="component" value="Unassembled WGS sequence"/>
</dbReference>
<accession>D1PU56</accession>
<evidence type="ECO:0000313" key="1">
    <source>
        <dbReference type="EMBL" id="EFA45054.1"/>
    </source>
</evidence>
<evidence type="ECO:0008006" key="3">
    <source>
        <dbReference type="Google" id="ProtNLM"/>
    </source>
</evidence>
<gene>
    <name evidence="1" type="ORF">HMPREF0645_0491</name>
</gene>
<name>D1PU56_9BACT</name>
<reference evidence="1 2" key="1">
    <citation type="submission" date="2009-10" db="EMBL/GenBank/DDBJ databases">
        <authorList>
            <person name="Qin X."/>
            <person name="Bachman B."/>
            <person name="Battles P."/>
            <person name="Bell A."/>
            <person name="Bess C."/>
            <person name="Bickham C."/>
            <person name="Chaboub L."/>
            <person name="Chen D."/>
            <person name="Coyle M."/>
            <person name="Deiros D.R."/>
            <person name="Dinh H."/>
            <person name="Forbes L."/>
            <person name="Fowler G."/>
            <person name="Francisco L."/>
            <person name="Fu Q."/>
            <person name="Gubbala S."/>
            <person name="Hale W."/>
            <person name="Han Y."/>
            <person name="Hemphill L."/>
            <person name="Highlander S.K."/>
            <person name="Hirani K."/>
            <person name="Hogues M."/>
            <person name="Jackson L."/>
            <person name="Jakkamsetti A."/>
            <person name="Javaid M."/>
            <person name="Jiang H."/>
            <person name="Korchina V."/>
            <person name="Kovar C."/>
            <person name="Lara F."/>
            <person name="Lee S."/>
            <person name="Mata R."/>
            <person name="Mathew T."/>
            <person name="Moen C."/>
            <person name="Morales K."/>
            <person name="Munidasa M."/>
            <person name="Nazareth L."/>
            <person name="Ngo R."/>
            <person name="Nguyen L."/>
            <person name="Okwuonu G."/>
            <person name="Ongeri F."/>
            <person name="Patil S."/>
            <person name="Petrosino J."/>
            <person name="Pham C."/>
            <person name="Pham P."/>
            <person name="Pu L.-L."/>
            <person name="Puazo M."/>
            <person name="Raj R."/>
            <person name="Reid J."/>
            <person name="Rouhana J."/>
            <person name="Saada N."/>
            <person name="Shang Y."/>
            <person name="Simmons D."/>
            <person name="Thornton R."/>
            <person name="Warren J."/>
            <person name="Weissenberger G."/>
            <person name="Zhang J."/>
            <person name="Zhang L."/>
            <person name="Zhou C."/>
            <person name="Zhu D."/>
            <person name="Muzny D."/>
            <person name="Worley K."/>
            <person name="Gibbs R."/>
        </authorList>
    </citation>
    <scope>NUCLEOTIDE SEQUENCE [LARGE SCALE GENOMIC DNA]</scope>
    <source>
        <strain evidence="1 2">DSM 17361</strain>
    </source>
</reference>
<dbReference type="AlphaFoldDB" id="D1PU56"/>
<protein>
    <recommendedName>
        <fullName evidence="3">Cytochrome c domain-containing protein</fullName>
    </recommendedName>
</protein>